<evidence type="ECO:0000313" key="2">
    <source>
        <dbReference type="EMBL" id="PKA62072.1"/>
    </source>
</evidence>
<dbReference type="Gene3D" id="3.30.460.10">
    <property type="entry name" value="Beta Polymerase, domain 2"/>
    <property type="match status" value="1"/>
</dbReference>
<proteinExistence type="inferred from homology"/>
<organism evidence="2 3">
    <name type="scientific">Apostasia shenzhenica</name>
    <dbReference type="NCBI Taxonomy" id="1088818"/>
    <lineage>
        <taxon>Eukaryota</taxon>
        <taxon>Viridiplantae</taxon>
        <taxon>Streptophyta</taxon>
        <taxon>Embryophyta</taxon>
        <taxon>Tracheophyta</taxon>
        <taxon>Spermatophyta</taxon>
        <taxon>Magnoliopsida</taxon>
        <taxon>Liliopsida</taxon>
        <taxon>Asparagales</taxon>
        <taxon>Orchidaceae</taxon>
        <taxon>Apostasioideae</taxon>
        <taxon>Apostasia</taxon>
    </lineage>
</organism>
<dbReference type="PANTHER" id="PTHR21043:SF0">
    <property type="entry name" value="MITOCHONDRIAL ASSEMBLY OF RIBOSOMAL LARGE SUBUNIT PROTEIN 1"/>
    <property type="match status" value="1"/>
</dbReference>
<dbReference type="PANTHER" id="PTHR21043">
    <property type="entry name" value="IOJAP SUPERFAMILY ORTHOLOG"/>
    <property type="match status" value="1"/>
</dbReference>
<reference evidence="2 3" key="1">
    <citation type="journal article" date="2017" name="Nature">
        <title>The Apostasia genome and the evolution of orchids.</title>
        <authorList>
            <person name="Zhang G.Q."/>
            <person name="Liu K.W."/>
            <person name="Li Z."/>
            <person name="Lohaus R."/>
            <person name="Hsiao Y.Y."/>
            <person name="Niu S.C."/>
            <person name="Wang J.Y."/>
            <person name="Lin Y.C."/>
            <person name="Xu Q."/>
            <person name="Chen L.J."/>
            <person name="Yoshida K."/>
            <person name="Fujiwara S."/>
            <person name="Wang Z.W."/>
            <person name="Zhang Y.Q."/>
            <person name="Mitsuda N."/>
            <person name="Wang M."/>
            <person name="Liu G.H."/>
            <person name="Pecoraro L."/>
            <person name="Huang H.X."/>
            <person name="Xiao X.J."/>
            <person name="Lin M."/>
            <person name="Wu X.Y."/>
            <person name="Wu W.L."/>
            <person name="Chen Y.Y."/>
            <person name="Chang S.B."/>
            <person name="Sakamoto S."/>
            <person name="Ohme-Takagi M."/>
            <person name="Yagi M."/>
            <person name="Zeng S.J."/>
            <person name="Shen C.Y."/>
            <person name="Yeh C.M."/>
            <person name="Luo Y.B."/>
            <person name="Tsai W.C."/>
            <person name="Van de Peer Y."/>
            <person name="Liu Z.J."/>
        </authorList>
    </citation>
    <scope>NUCLEOTIDE SEQUENCE [LARGE SCALE GENOMIC DNA]</scope>
    <source>
        <strain evidence="3">cv. Shenzhen</strain>
        <tissue evidence="2">Stem</tissue>
    </source>
</reference>
<dbReference type="STRING" id="1088818.A0A2I0B2R2"/>
<dbReference type="Proteomes" id="UP000236161">
    <property type="component" value="Unassembled WGS sequence"/>
</dbReference>
<dbReference type="Pfam" id="PF02410">
    <property type="entry name" value="RsfS"/>
    <property type="match status" value="1"/>
</dbReference>
<gene>
    <name evidence="2" type="ORF">AXF42_Ash018297</name>
</gene>
<evidence type="ECO:0000256" key="1">
    <source>
        <dbReference type="ARBA" id="ARBA00010574"/>
    </source>
</evidence>
<dbReference type="GO" id="GO:0017148">
    <property type="term" value="P:negative regulation of translation"/>
    <property type="evidence" value="ECO:0007669"/>
    <property type="project" value="TreeGrafter"/>
</dbReference>
<dbReference type="SUPFAM" id="SSF81301">
    <property type="entry name" value="Nucleotidyltransferase"/>
    <property type="match status" value="1"/>
</dbReference>
<comment type="similarity">
    <text evidence="1">Belongs to the Iojap/RsfS family.</text>
</comment>
<dbReference type="GO" id="GO:0043023">
    <property type="term" value="F:ribosomal large subunit binding"/>
    <property type="evidence" value="ECO:0007669"/>
    <property type="project" value="TreeGrafter"/>
</dbReference>
<dbReference type="AlphaFoldDB" id="A0A2I0B2R2"/>
<dbReference type="InterPro" id="IPR043519">
    <property type="entry name" value="NT_sf"/>
</dbReference>
<dbReference type="InterPro" id="IPR004394">
    <property type="entry name" value="Iojap/RsfS/C7orf30"/>
</dbReference>
<accession>A0A2I0B2R2</accession>
<dbReference type="EMBL" id="KZ451921">
    <property type="protein sequence ID" value="PKA62072.1"/>
    <property type="molecule type" value="Genomic_DNA"/>
</dbReference>
<sequence>MLRAIWCRTSAALIPRIQHPVPWTPLGFCSAASSTEKRGFLDLEEVQKVLADVKADDVKVMQVRDQCDWTDYMVFATGRSTWHVRNIAQALLHKAGLSHPFVKSGFLAGSRDLWSDEELEPFIVFRLILQSVVLGLDKLL</sequence>
<dbReference type="OrthoDB" id="21330at2759"/>
<name>A0A2I0B2R2_9ASPA</name>
<evidence type="ECO:0000313" key="3">
    <source>
        <dbReference type="Proteomes" id="UP000236161"/>
    </source>
</evidence>
<dbReference type="GO" id="GO:0090071">
    <property type="term" value="P:negative regulation of ribosome biogenesis"/>
    <property type="evidence" value="ECO:0007669"/>
    <property type="project" value="TreeGrafter"/>
</dbReference>
<protein>
    <submittedName>
        <fullName evidence="2">Protein Iojap-related, mitochondrial</fullName>
    </submittedName>
</protein>
<keyword evidence="3" id="KW-1185">Reference proteome</keyword>